<evidence type="ECO:0000259" key="3">
    <source>
        <dbReference type="Pfam" id="PF14382"/>
    </source>
</evidence>
<comment type="subunit">
    <text evidence="2">Component of the archaeal exosome complex. Forms a trimer of Rrp4 and/or Csl4 subunits. The trimer associates with an hexameric ring-like arrangement composed of 3 Rrp41-Rrp42 heterodimers. Interacts with DnaG.</text>
</comment>
<dbReference type="SUPFAM" id="SSF110324">
    <property type="entry name" value="Ribosomal L27 protein-like"/>
    <property type="match status" value="1"/>
</dbReference>
<protein>
    <recommendedName>
        <fullName evidence="2">Exosome complex component Csl4</fullName>
    </recommendedName>
</protein>
<dbReference type="InterPro" id="IPR039771">
    <property type="entry name" value="Csl4"/>
</dbReference>
<feature type="binding site" evidence="2">
    <location>
        <position position="157"/>
    </location>
    <ligand>
        <name>Zn(2+)</name>
        <dbReference type="ChEBI" id="CHEBI:29105"/>
    </ligand>
</feature>
<feature type="binding site" evidence="2">
    <location>
        <position position="144"/>
    </location>
    <ligand>
        <name>Zn(2+)</name>
        <dbReference type="ChEBI" id="CHEBI:29105"/>
    </ligand>
</feature>
<feature type="domain" description="Exosome complex component N-terminal" evidence="3">
    <location>
        <begin position="5"/>
        <end position="41"/>
    </location>
</feature>
<keyword evidence="1 2" id="KW-0271">Exosome</keyword>
<reference evidence="4" key="1">
    <citation type="journal article" date="2014" name="Genome Biol. Evol.">
        <title>Pangenome evidence for extensive interdomain horizontal transfer affecting lineage core and shell genes in uncultured planktonic thaumarchaeota and euryarchaeota.</title>
        <authorList>
            <person name="Deschamps P."/>
            <person name="Zivanovic Y."/>
            <person name="Moreira D."/>
            <person name="Rodriguez-Valera F."/>
            <person name="Lopez-Garcia P."/>
        </authorList>
    </citation>
    <scope>NUCLEOTIDE SEQUENCE</scope>
</reference>
<evidence type="ECO:0000256" key="2">
    <source>
        <dbReference type="HAMAP-Rule" id="MF_00975"/>
    </source>
</evidence>
<dbReference type="SUPFAM" id="SSF50249">
    <property type="entry name" value="Nucleic acid-binding proteins"/>
    <property type="match status" value="1"/>
</dbReference>
<dbReference type="PANTHER" id="PTHR12686">
    <property type="entry name" value="3'-5' EXORIBONUCLEASE CSL4-RELATED"/>
    <property type="match status" value="1"/>
</dbReference>
<gene>
    <name evidence="4" type="primary">CSL4</name>
    <name evidence="2" type="synonym">csl4</name>
    <name evidence="4" type="synonym">EXOSC1</name>
</gene>
<dbReference type="GO" id="GO:0008270">
    <property type="term" value="F:zinc ion binding"/>
    <property type="evidence" value="ECO:0007669"/>
    <property type="project" value="UniProtKB-UniRule"/>
</dbReference>
<feature type="binding site" evidence="2">
    <location>
        <position position="160"/>
    </location>
    <ligand>
        <name>Zn(2+)</name>
        <dbReference type="ChEBI" id="CHEBI:29105"/>
    </ligand>
</feature>
<accession>A0A075FPE2</accession>
<sequence length="182" mass="19997">MSNSVLPGDKIAVIEEYEAGNNACDDGHVVRATVVGESEIDKKERVVNVKNQNITSIPETGDIVIGTVEAVMGSMIAVLINYINSKPVKSQVECICATKNIRKKNVALVKDLVKLKIIGHLNGAIHATMQDPELGVLFTKCRKCGMDVKPLRDIVKCVECGWTDDRKLSSDFLKTDFLKVRK</sequence>
<dbReference type="GO" id="GO:0005737">
    <property type="term" value="C:cytoplasm"/>
    <property type="evidence" value="ECO:0007669"/>
    <property type="project" value="UniProtKB-SubCell"/>
</dbReference>
<feature type="binding site" evidence="2">
    <location>
        <position position="141"/>
    </location>
    <ligand>
        <name>Zn(2+)</name>
        <dbReference type="ChEBI" id="CHEBI:29105"/>
    </ligand>
</feature>
<dbReference type="Gene3D" id="2.40.50.140">
    <property type="entry name" value="Nucleic acid-binding proteins"/>
    <property type="match status" value="1"/>
</dbReference>
<dbReference type="EMBL" id="KF900385">
    <property type="protein sequence ID" value="AIE93093.1"/>
    <property type="molecule type" value="Genomic_DNA"/>
</dbReference>
<dbReference type="HAMAP" id="MF_00975">
    <property type="entry name" value="Exosome_Csl4"/>
    <property type="match status" value="1"/>
</dbReference>
<dbReference type="InterPro" id="IPR025721">
    <property type="entry name" value="Exosome_cplx_N_dom"/>
</dbReference>
<comment type="similarity">
    <text evidence="2">Belongs to the CSL4 family.</text>
</comment>
<dbReference type="NCBIfam" id="NF034126">
    <property type="entry name" value="PRK09521.1"/>
    <property type="match status" value="1"/>
</dbReference>
<dbReference type="Gene3D" id="2.40.50.100">
    <property type="match status" value="1"/>
</dbReference>
<comment type="subcellular location">
    <subcellularLocation>
        <location evidence="2">Cytoplasm</location>
    </subcellularLocation>
</comment>
<dbReference type="InterPro" id="IPR012340">
    <property type="entry name" value="NA-bd_OB-fold"/>
</dbReference>
<dbReference type="GO" id="GO:0006401">
    <property type="term" value="P:RNA catabolic process"/>
    <property type="evidence" value="ECO:0007669"/>
    <property type="project" value="UniProtKB-UniRule"/>
</dbReference>
<comment type="function">
    <text evidence="2">Non-catalytic component of the exosome, which is a complex involved in RNA degradation. Increases the RNA binding and the efficiency of RNA degradation. Helpful for the interaction of the exosome with A-poor RNAs.</text>
</comment>
<dbReference type="GO" id="GO:0006396">
    <property type="term" value="P:RNA processing"/>
    <property type="evidence" value="ECO:0007669"/>
    <property type="project" value="InterPro"/>
</dbReference>
<dbReference type="PANTHER" id="PTHR12686:SF8">
    <property type="entry name" value="EXOSOME COMPLEX COMPONENT CSL4"/>
    <property type="match status" value="1"/>
</dbReference>
<evidence type="ECO:0000256" key="1">
    <source>
        <dbReference type="ARBA" id="ARBA00022835"/>
    </source>
</evidence>
<dbReference type="AlphaFoldDB" id="A0A075FPE2"/>
<keyword evidence="2" id="KW-0963">Cytoplasm</keyword>
<name>A0A075FPE2_9ARCH</name>
<dbReference type="InterPro" id="IPR030850">
    <property type="entry name" value="Exosome_Csl4_arc"/>
</dbReference>
<dbReference type="Pfam" id="PF14382">
    <property type="entry name" value="ECR1_N"/>
    <property type="match status" value="1"/>
</dbReference>
<keyword evidence="2" id="KW-0862">Zinc</keyword>
<proteinExistence type="inferred from homology"/>
<organism evidence="4">
    <name type="scientific">uncultured marine thaumarchaeote AD1000_31_F12</name>
    <dbReference type="NCBI Taxonomy" id="1455906"/>
    <lineage>
        <taxon>Archaea</taxon>
        <taxon>Nitrososphaerota</taxon>
        <taxon>environmental samples</taxon>
    </lineage>
</organism>
<evidence type="ECO:0000313" key="4">
    <source>
        <dbReference type="EMBL" id="AIE93093.1"/>
    </source>
</evidence>
<keyword evidence="2" id="KW-0479">Metal-binding</keyword>
<dbReference type="GO" id="GO:0000178">
    <property type="term" value="C:exosome (RNase complex)"/>
    <property type="evidence" value="ECO:0007669"/>
    <property type="project" value="UniProtKB-KW"/>
</dbReference>